<organism evidence="3 4">
    <name type="scientific">Steinernema glaseri</name>
    <dbReference type="NCBI Taxonomy" id="37863"/>
    <lineage>
        <taxon>Eukaryota</taxon>
        <taxon>Metazoa</taxon>
        <taxon>Ecdysozoa</taxon>
        <taxon>Nematoda</taxon>
        <taxon>Chromadorea</taxon>
        <taxon>Rhabditida</taxon>
        <taxon>Tylenchina</taxon>
        <taxon>Panagrolaimomorpha</taxon>
        <taxon>Strongyloidoidea</taxon>
        <taxon>Steinernematidae</taxon>
        <taxon>Steinernema</taxon>
    </lineage>
</organism>
<evidence type="ECO:0000256" key="1">
    <source>
        <dbReference type="SAM" id="MobiDB-lite"/>
    </source>
</evidence>
<evidence type="ECO:0000313" key="4">
    <source>
        <dbReference type="WBParaSite" id="L893_g30520.t1"/>
    </source>
</evidence>
<reference evidence="4" key="1">
    <citation type="submission" date="2016-11" db="UniProtKB">
        <authorList>
            <consortium name="WormBaseParasite"/>
        </authorList>
    </citation>
    <scope>IDENTIFICATION</scope>
</reference>
<keyword evidence="2" id="KW-0812">Transmembrane</keyword>
<dbReference type="Proteomes" id="UP000095287">
    <property type="component" value="Unplaced"/>
</dbReference>
<evidence type="ECO:0000256" key="2">
    <source>
        <dbReference type="SAM" id="Phobius"/>
    </source>
</evidence>
<feature type="region of interest" description="Disordered" evidence="1">
    <location>
        <begin position="44"/>
        <end position="71"/>
    </location>
</feature>
<evidence type="ECO:0000313" key="3">
    <source>
        <dbReference type="Proteomes" id="UP000095287"/>
    </source>
</evidence>
<name>A0A1I7ZXC7_9BILA</name>
<accession>A0A1I7ZXC7</accession>
<proteinExistence type="predicted"/>
<keyword evidence="2" id="KW-0472">Membrane</keyword>
<feature type="transmembrane region" description="Helical" evidence="2">
    <location>
        <begin position="6"/>
        <end position="31"/>
    </location>
</feature>
<dbReference type="AlphaFoldDB" id="A0A1I7ZXC7"/>
<keyword evidence="2" id="KW-1133">Transmembrane helix</keyword>
<protein>
    <submittedName>
        <fullName evidence="4">Col_cuticle_N domain-containing protein</fullName>
    </submittedName>
</protein>
<keyword evidence="3" id="KW-1185">Reference proteome</keyword>
<sequence length="71" mass="7681">MEPSEALKVVLLTLIGLSSLVGLIATTVCYFKMRQIKNLEKVQQAAGLPEAKPNDESRKSAAPSMKSQTGY</sequence>
<dbReference type="WBParaSite" id="L893_g30520.t1">
    <property type="protein sequence ID" value="L893_g30520.t1"/>
    <property type="gene ID" value="L893_g30520"/>
</dbReference>